<dbReference type="STRING" id="1235802.C823_04313"/>
<dbReference type="Pfam" id="PF11997">
    <property type="entry name" value="DUF3492"/>
    <property type="match status" value="1"/>
</dbReference>
<dbReference type="EMBL" id="AQFT01000126">
    <property type="protein sequence ID" value="EMZ21862.1"/>
    <property type="molecule type" value="Genomic_DNA"/>
</dbReference>
<sequence>MSDDEKDYLYTDDMADYKYDDRELSDPNDYRYGPEDSVYDTETEIADYKYAIGAGTGQNMRVCIVAEGCYPYVVGGVSGWIHSLIHSFPNMEFILLTIVANRSMRGKFVYELPDNLTQVHEVYLEDVDWVRKRKEGISSLHLSEKEYRALRCLILNQHINWHILFGIFRKRNVSLNDLLMGEDFYRAVRDCYDLQYSQIVFSDFLWTMRSIYLPLFFVLKMNVPQADLYHCVATGYAGVLGCMAKDLHGSRILISEHGIYTREREEELIKAKWVGGIYKNIWIDQFRKMSGLAYAEADLVTSLYEHARQLQIELGCPAEKTMVTPNGIDTKRMEDLPQKTQEDKKYINIGAVLRVTPIKDVKTMIQAFGYAKERQPKLKLWIMGPVDEDPAYAQECFDLVETLHIRDIVFTGRIDVRDYIGRMDVTILTSVSEGQPLTILESYAAHRPVIATDVGNCSGLIFGEDDCFGPAGILTHIMNMDEISQAMLELAGDANKRKRMGENGYRRLMYKYRIEHMQAAYADIYKAFAANAGLNVDVRTCKTNGEEWGKGSVPWLE</sequence>
<dbReference type="PANTHER" id="PTHR12526:SF608">
    <property type="entry name" value="PELF"/>
    <property type="match status" value="1"/>
</dbReference>
<dbReference type="HOGENOM" id="CLU_009583_32_1_9"/>
<dbReference type="PANTHER" id="PTHR12526">
    <property type="entry name" value="GLYCOSYLTRANSFERASE"/>
    <property type="match status" value="1"/>
</dbReference>
<dbReference type="InterPro" id="IPR047691">
    <property type="entry name" value="PelF-like"/>
</dbReference>
<evidence type="ECO:0000259" key="1">
    <source>
        <dbReference type="Pfam" id="PF00534"/>
    </source>
</evidence>
<feature type="domain" description="DUF3492" evidence="2">
    <location>
        <begin position="60"/>
        <end position="318"/>
    </location>
</feature>
<dbReference type="NCBIfam" id="NF038011">
    <property type="entry name" value="PelF"/>
    <property type="match status" value="1"/>
</dbReference>
<evidence type="ECO:0000313" key="3">
    <source>
        <dbReference type="EMBL" id="EMZ21862.1"/>
    </source>
</evidence>
<dbReference type="GO" id="GO:0016757">
    <property type="term" value="F:glycosyltransferase activity"/>
    <property type="evidence" value="ECO:0007669"/>
    <property type="project" value="InterPro"/>
</dbReference>
<feature type="domain" description="Glycosyl transferase family 1" evidence="1">
    <location>
        <begin position="334"/>
        <end position="507"/>
    </location>
</feature>
<keyword evidence="4" id="KW-1185">Reference proteome</keyword>
<evidence type="ECO:0000259" key="2">
    <source>
        <dbReference type="Pfam" id="PF11997"/>
    </source>
</evidence>
<dbReference type="SUPFAM" id="SSF53756">
    <property type="entry name" value="UDP-Glycosyltransferase/glycogen phosphorylase"/>
    <property type="match status" value="1"/>
</dbReference>
<comment type="caution">
    <text evidence="3">The sequence shown here is derived from an EMBL/GenBank/DDBJ whole genome shotgun (WGS) entry which is preliminary data.</text>
</comment>
<evidence type="ECO:0000313" key="4">
    <source>
        <dbReference type="Proteomes" id="UP000012589"/>
    </source>
</evidence>
<protein>
    <recommendedName>
        <fullName evidence="5">DUF3492 domain-containing protein</fullName>
    </recommendedName>
</protein>
<name>N1ZXV8_9FIRM</name>
<dbReference type="InterPro" id="IPR001296">
    <property type="entry name" value="Glyco_trans_1"/>
</dbReference>
<reference evidence="3 4" key="1">
    <citation type="journal article" date="2014" name="Genome Announc.">
        <title>Draft genome sequences of the altered schaedler flora, a defined bacterial community from gnotobiotic mice.</title>
        <authorList>
            <person name="Wannemuehler M.J."/>
            <person name="Overstreet A.M."/>
            <person name="Ward D.V."/>
            <person name="Phillips G.J."/>
        </authorList>
    </citation>
    <scope>NUCLEOTIDE SEQUENCE [LARGE SCALE GENOMIC DNA]</scope>
    <source>
        <strain evidence="3 4">ASF492</strain>
    </source>
</reference>
<dbReference type="Proteomes" id="UP000012589">
    <property type="component" value="Unassembled WGS sequence"/>
</dbReference>
<dbReference type="AlphaFoldDB" id="N1ZXV8"/>
<dbReference type="Gene3D" id="3.40.50.2000">
    <property type="entry name" value="Glycogen Phosphorylase B"/>
    <property type="match status" value="2"/>
</dbReference>
<dbReference type="PATRIC" id="fig|1235802.3.peg.4580"/>
<evidence type="ECO:0008006" key="5">
    <source>
        <dbReference type="Google" id="ProtNLM"/>
    </source>
</evidence>
<organism evidence="3 4">
    <name type="scientific">Eubacterium plexicaudatum ASF492</name>
    <dbReference type="NCBI Taxonomy" id="1235802"/>
    <lineage>
        <taxon>Bacteria</taxon>
        <taxon>Bacillati</taxon>
        <taxon>Bacillota</taxon>
        <taxon>Clostridia</taxon>
        <taxon>Eubacteriales</taxon>
        <taxon>Eubacteriaceae</taxon>
        <taxon>Eubacterium</taxon>
    </lineage>
</organism>
<dbReference type="Pfam" id="PF00534">
    <property type="entry name" value="Glycos_transf_1"/>
    <property type="match status" value="1"/>
</dbReference>
<gene>
    <name evidence="3" type="ORF">C823_04313</name>
</gene>
<dbReference type="eggNOG" id="COG0438">
    <property type="taxonomic scope" value="Bacteria"/>
</dbReference>
<proteinExistence type="predicted"/>
<accession>N1ZXV8</accession>
<dbReference type="InterPro" id="IPR022622">
    <property type="entry name" value="DUF3492"/>
</dbReference>